<evidence type="ECO:0000259" key="1">
    <source>
        <dbReference type="Pfam" id="PF25355"/>
    </source>
</evidence>
<feature type="domain" description="DUF7882" evidence="1">
    <location>
        <begin position="1"/>
        <end position="96"/>
    </location>
</feature>
<name>A0A2T4UYP9_9MICO</name>
<dbReference type="RefSeq" id="WP_056865952.1">
    <property type="nucleotide sequence ID" value="NZ_PZPL01000001.1"/>
</dbReference>
<protein>
    <submittedName>
        <fullName evidence="2">ATP-dependent DNA ligase</fullName>
    </submittedName>
</protein>
<comment type="caution">
    <text evidence="2">The sequence shown here is derived from an EMBL/GenBank/DDBJ whole genome shotgun (WGS) entry which is preliminary data.</text>
</comment>
<dbReference type="Proteomes" id="UP000241085">
    <property type="component" value="Unassembled WGS sequence"/>
</dbReference>
<keyword evidence="2" id="KW-0436">Ligase</keyword>
<reference evidence="2 3" key="1">
    <citation type="submission" date="2018-03" db="EMBL/GenBank/DDBJ databases">
        <title>Bacteriophage NCPPB3778 and a type I-E CRISPR drive the evolution of the US Biological Select Agent, Rathayibacter toxicus.</title>
        <authorList>
            <person name="Davis E.W.II."/>
            <person name="Tabima J.F."/>
            <person name="Weisberg A.J."/>
            <person name="Dantas Lopes L."/>
            <person name="Wiseman M.S."/>
            <person name="Wiseman M.S."/>
            <person name="Pupko T."/>
            <person name="Belcher M.S."/>
            <person name="Sechler A.J."/>
            <person name="Tancos M.A."/>
            <person name="Schroeder B.K."/>
            <person name="Murray T.D."/>
            <person name="Luster D.G."/>
            <person name="Schneider W.L."/>
            <person name="Rogers E."/>
            <person name="Andreote F.D."/>
            <person name="Grunwald N.J."/>
            <person name="Putnam M.L."/>
            <person name="Chang J.H."/>
        </authorList>
    </citation>
    <scope>NUCLEOTIDE SEQUENCE [LARGE SCALE GENOMIC DNA]</scope>
    <source>
        <strain evidence="2 3">DSM 15933</strain>
    </source>
</reference>
<gene>
    <name evidence="2" type="ORF">C1I63_05765</name>
</gene>
<sequence length="101" mass="11192">MGLLIYPGGIEADFEDRLLAHLEIVITAKLRRDESFAFSWTQTQDTGGGRMKIWLHPSVPLSYKFFGGRQPAINRAWVDALMVSASSQSGLQVVAEPEQQG</sequence>
<proteinExistence type="predicted"/>
<dbReference type="InterPro" id="IPR057204">
    <property type="entry name" value="DUF7882"/>
</dbReference>
<organism evidence="2 3">
    <name type="scientific">Rathayibacter caricis DSM 15933</name>
    <dbReference type="NCBI Taxonomy" id="1328867"/>
    <lineage>
        <taxon>Bacteria</taxon>
        <taxon>Bacillati</taxon>
        <taxon>Actinomycetota</taxon>
        <taxon>Actinomycetes</taxon>
        <taxon>Micrococcales</taxon>
        <taxon>Microbacteriaceae</taxon>
        <taxon>Rathayibacter</taxon>
    </lineage>
</organism>
<dbReference type="Pfam" id="PF25355">
    <property type="entry name" value="DUF7882"/>
    <property type="match status" value="1"/>
</dbReference>
<evidence type="ECO:0000313" key="2">
    <source>
        <dbReference type="EMBL" id="PTL74628.1"/>
    </source>
</evidence>
<dbReference type="EMBL" id="PZPL01000001">
    <property type="protein sequence ID" value="PTL74628.1"/>
    <property type="molecule type" value="Genomic_DNA"/>
</dbReference>
<dbReference type="GO" id="GO:0016874">
    <property type="term" value="F:ligase activity"/>
    <property type="evidence" value="ECO:0007669"/>
    <property type="project" value="UniProtKB-KW"/>
</dbReference>
<evidence type="ECO:0000313" key="3">
    <source>
        <dbReference type="Proteomes" id="UP000241085"/>
    </source>
</evidence>
<dbReference type="AlphaFoldDB" id="A0A2T4UYP9"/>
<keyword evidence="3" id="KW-1185">Reference proteome</keyword>
<accession>A0A2T4UYP9</accession>